<feature type="compositionally biased region" description="Polar residues" evidence="1">
    <location>
        <begin position="709"/>
        <end position="730"/>
    </location>
</feature>
<feature type="region of interest" description="Disordered" evidence="1">
    <location>
        <begin position="777"/>
        <end position="843"/>
    </location>
</feature>
<feature type="compositionally biased region" description="Basic and acidic residues" evidence="1">
    <location>
        <begin position="467"/>
        <end position="479"/>
    </location>
</feature>
<feature type="region of interest" description="Disordered" evidence="1">
    <location>
        <begin position="29"/>
        <end position="68"/>
    </location>
</feature>
<organism evidence="2 3">
    <name type="scientific">Tegillarca granosa</name>
    <name type="common">Malaysian cockle</name>
    <name type="synonym">Anadara granosa</name>
    <dbReference type="NCBI Taxonomy" id="220873"/>
    <lineage>
        <taxon>Eukaryota</taxon>
        <taxon>Metazoa</taxon>
        <taxon>Spiralia</taxon>
        <taxon>Lophotrochozoa</taxon>
        <taxon>Mollusca</taxon>
        <taxon>Bivalvia</taxon>
        <taxon>Autobranchia</taxon>
        <taxon>Pteriomorphia</taxon>
        <taxon>Arcoida</taxon>
        <taxon>Arcoidea</taxon>
        <taxon>Arcidae</taxon>
        <taxon>Tegillarca</taxon>
    </lineage>
</organism>
<feature type="compositionally biased region" description="Polar residues" evidence="1">
    <location>
        <begin position="777"/>
        <end position="816"/>
    </location>
</feature>
<dbReference type="InterPro" id="IPR052655">
    <property type="entry name" value="AKNA_Centrosome-Trans_reg"/>
</dbReference>
<proteinExistence type="predicted"/>
<feature type="compositionally biased region" description="Polar residues" evidence="1">
    <location>
        <begin position="457"/>
        <end position="466"/>
    </location>
</feature>
<reference evidence="2 3" key="1">
    <citation type="submission" date="2022-12" db="EMBL/GenBank/DDBJ databases">
        <title>Chromosome-level genome of Tegillarca granosa.</title>
        <authorList>
            <person name="Kim J."/>
        </authorList>
    </citation>
    <scope>NUCLEOTIDE SEQUENCE [LARGE SCALE GENOMIC DNA]</scope>
    <source>
        <strain evidence="2">Teg-2019</strain>
        <tissue evidence="2">Adductor muscle</tissue>
    </source>
</reference>
<feature type="region of interest" description="Disordered" evidence="1">
    <location>
        <begin position="907"/>
        <end position="1016"/>
    </location>
</feature>
<feature type="compositionally biased region" description="Basic and acidic residues" evidence="1">
    <location>
        <begin position="137"/>
        <end position="154"/>
    </location>
</feature>
<feature type="region of interest" description="Disordered" evidence="1">
    <location>
        <begin position="586"/>
        <end position="614"/>
    </location>
</feature>
<dbReference type="EMBL" id="JARBDR010000107">
    <property type="protein sequence ID" value="KAJ8321267.1"/>
    <property type="molecule type" value="Genomic_DNA"/>
</dbReference>
<feature type="region of interest" description="Disordered" evidence="1">
    <location>
        <begin position="677"/>
        <end position="730"/>
    </location>
</feature>
<dbReference type="PANTHER" id="PTHR21510">
    <property type="entry name" value="AKNA DOMAIN-CONTAINING PROTEIN"/>
    <property type="match status" value="1"/>
</dbReference>
<feature type="compositionally biased region" description="Basic and acidic residues" evidence="1">
    <location>
        <begin position="529"/>
        <end position="545"/>
    </location>
</feature>
<feature type="compositionally biased region" description="Low complexity" evidence="1">
    <location>
        <begin position="282"/>
        <end position="293"/>
    </location>
</feature>
<evidence type="ECO:0000313" key="3">
    <source>
        <dbReference type="Proteomes" id="UP001217089"/>
    </source>
</evidence>
<keyword evidence="3" id="KW-1185">Reference proteome</keyword>
<feature type="compositionally biased region" description="Polar residues" evidence="1">
    <location>
        <begin position="828"/>
        <end position="843"/>
    </location>
</feature>
<feature type="compositionally biased region" description="Basic and acidic residues" evidence="1">
    <location>
        <begin position="178"/>
        <end position="194"/>
    </location>
</feature>
<accession>A0ABQ9FZ44</accession>
<feature type="compositionally biased region" description="Basic and acidic residues" evidence="1">
    <location>
        <begin position="927"/>
        <end position="944"/>
    </location>
</feature>
<feature type="compositionally biased region" description="Polar residues" evidence="1">
    <location>
        <begin position="552"/>
        <end position="571"/>
    </location>
</feature>
<feature type="compositionally biased region" description="Basic residues" evidence="1">
    <location>
        <begin position="817"/>
        <end position="826"/>
    </location>
</feature>
<feature type="compositionally biased region" description="Basic and acidic residues" evidence="1">
    <location>
        <begin position="228"/>
        <end position="239"/>
    </location>
</feature>
<sequence length="1058" mass="120472">MTDVNFDQEKELEGELFRLGMKFDEIHEKVDENMKEKSSQRQPFQANQASTSTGNNVENGDLDGRAIDQMKRKMKGTKAGDDLLQPREDDKLNQGLARLHDEYNALMDRYRRLKQMAQTPERDQEIDNLKLRHICDEEPDVFKMPRELQERWEQLQEQDEENRLRRGSDTSSSGYRGSRKDVRGKDIDDRRRPEAGSLSSLQDSGISEHEGGGGAVGGALSNLPGPGKFKEMTKQRNAPDADSGFIGSMVGSEVSQRGSSSRQQPSLRLRQPDDTHNRRPSSRASSVASNRSSRSNREDRPPSRGSIKGGNQRDQGGQTRDYTDDSYTLTESDMSFEADNRPRKNRSSLKARRSPGVIEHTIEEEDEDVTVSLSTAADESAEIKQLTGVDIHSGQLNHPRQRQVQRSPPQEKMSKNRQKEVQRGDKIMTPRKQSSKSQTNVSASSGSVFLEDDDLTPRQTPNQSFNDTRELFSSEDEPRQVQSQSVQRLEAQKAATVSRSSGDRHRPPTPGSKIEHRPPTPRVTTPVKSRRELEEERKIFEDRAVGSDSDDTLQGSEHGTAATRGSNASSQFRMLQDEIGRLREEFQRATQQQQQVPQQIIQPPPPPQATNNERDYFFDPTEDPYAFMQGPRRRANSFSGAVTRDYDDWWKYPLQNPHNEDIPLGFAAADSYATPRIVSTERAQETPSRARRRERLRNRYRRTAEHEAQTANGYDSDQSPTRLPAATNTMTDEQLMDYYVPRYTTTQTQQSNIDQQVPQTHYTSPAPVRLVQRYSSQPNLSQNTRRPTSASQPQGAYASTPQYQNIPMTSYQATSRPQRRFQRRSIYRTPNSTSQRQYSQDDIDVQSYQPVTYVLADQVPVEGQGHAINGQVYTETSTCPMCGGSGYHTHGDYVHEVPVSGPVYVLESPQRARPRGRSKSATRYRHYSPDGRQHARYRVREYRSESSSAESDDTEIYRYRRRSRSAGRQRSSRRYRKYRKVKNDDHNNVNGNHGDGNTNDNNEVNNDGSEGDSDFEDALNESLNLSEDIDGLTRKMMRTVKSELGKSKRRKEFGSSIW</sequence>
<comment type="caution">
    <text evidence="2">The sequence shown here is derived from an EMBL/GenBank/DDBJ whole genome shotgun (WGS) entry which is preliminary data.</text>
</comment>
<protein>
    <submittedName>
        <fullName evidence="2">Uncharacterized protein</fullName>
    </submittedName>
</protein>
<name>A0ABQ9FZ44_TEGGR</name>
<dbReference type="PANTHER" id="PTHR21510:SF13">
    <property type="entry name" value="AKNA DOMAIN-CONTAINING PROTEIN"/>
    <property type="match status" value="1"/>
</dbReference>
<feature type="compositionally biased region" description="Basic and acidic residues" evidence="1">
    <location>
        <begin position="412"/>
        <end position="428"/>
    </location>
</feature>
<feature type="compositionally biased region" description="Basic residues" evidence="1">
    <location>
        <begin position="912"/>
        <end position="926"/>
    </location>
</feature>
<evidence type="ECO:0000256" key="1">
    <source>
        <dbReference type="SAM" id="MobiDB-lite"/>
    </source>
</evidence>
<feature type="compositionally biased region" description="Basic and acidic residues" evidence="1">
    <location>
        <begin position="29"/>
        <end position="39"/>
    </location>
</feature>
<feature type="compositionally biased region" description="Polar residues" evidence="1">
    <location>
        <begin position="431"/>
        <end position="447"/>
    </location>
</feature>
<feature type="compositionally biased region" description="Low complexity" evidence="1">
    <location>
        <begin position="591"/>
        <end position="601"/>
    </location>
</feature>
<feature type="region of interest" description="Disordered" evidence="1">
    <location>
        <begin position="137"/>
        <end position="571"/>
    </location>
</feature>
<feature type="compositionally biased region" description="Basic residues" evidence="1">
    <location>
        <begin position="343"/>
        <end position="353"/>
    </location>
</feature>
<feature type="compositionally biased region" description="Low complexity" evidence="1">
    <location>
        <begin position="250"/>
        <end position="269"/>
    </location>
</feature>
<feature type="compositionally biased region" description="Basic residues" evidence="1">
    <location>
        <begin position="959"/>
        <end position="980"/>
    </location>
</feature>
<gene>
    <name evidence="2" type="ORF">KUTeg_001125</name>
</gene>
<feature type="compositionally biased region" description="Basic residues" evidence="1">
    <location>
        <begin position="689"/>
        <end position="701"/>
    </location>
</feature>
<dbReference type="Proteomes" id="UP001217089">
    <property type="component" value="Unassembled WGS sequence"/>
</dbReference>
<evidence type="ECO:0000313" key="2">
    <source>
        <dbReference type="EMBL" id="KAJ8321267.1"/>
    </source>
</evidence>
<feature type="compositionally biased region" description="Polar residues" evidence="1">
    <location>
        <begin position="40"/>
        <end position="58"/>
    </location>
</feature>
<feature type="compositionally biased region" description="Low complexity" evidence="1">
    <location>
        <begin position="988"/>
        <end position="1008"/>
    </location>
</feature>
<feature type="compositionally biased region" description="Polar residues" evidence="1">
    <location>
        <begin position="312"/>
        <end position="333"/>
    </location>
</feature>